<dbReference type="Proteomes" id="UP001218188">
    <property type="component" value="Unassembled WGS sequence"/>
</dbReference>
<evidence type="ECO:0000313" key="1">
    <source>
        <dbReference type="EMBL" id="KAJ7044738.1"/>
    </source>
</evidence>
<name>A0AAD6XA30_9AGAR</name>
<dbReference type="AlphaFoldDB" id="A0AAD6XA30"/>
<reference evidence="1" key="1">
    <citation type="submission" date="2023-03" db="EMBL/GenBank/DDBJ databases">
        <title>Massive genome expansion in bonnet fungi (Mycena s.s.) driven by repeated elements and novel gene families across ecological guilds.</title>
        <authorList>
            <consortium name="Lawrence Berkeley National Laboratory"/>
            <person name="Harder C.B."/>
            <person name="Miyauchi S."/>
            <person name="Viragh M."/>
            <person name="Kuo A."/>
            <person name="Thoen E."/>
            <person name="Andreopoulos B."/>
            <person name="Lu D."/>
            <person name="Skrede I."/>
            <person name="Drula E."/>
            <person name="Henrissat B."/>
            <person name="Morin E."/>
            <person name="Kohler A."/>
            <person name="Barry K."/>
            <person name="LaButti K."/>
            <person name="Morin E."/>
            <person name="Salamov A."/>
            <person name="Lipzen A."/>
            <person name="Mereny Z."/>
            <person name="Hegedus B."/>
            <person name="Baldrian P."/>
            <person name="Stursova M."/>
            <person name="Weitz H."/>
            <person name="Taylor A."/>
            <person name="Grigoriev I.V."/>
            <person name="Nagy L.G."/>
            <person name="Martin F."/>
            <person name="Kauserud H."/>
        </authorList>
    </citation>
    <scope>NUCLEOTIDE SEQUENCE</scope>
    <source>
        <strain evidence="1">CBHHK200</strain>
    </source>
</reference>
<dbReference type="EMBL" id="JARJCM010000006">
    <property type="protein sequence ID" value="KAJ7044738.1"/>
    <property type="molecule type" value="Genomic_DNA"/>
</dbReference>
<dbReference type="Gene3D" id="1.20.1280.50">
    <property type="match status" value="1"/>
</dbReference>
<evidence type="ECO:0008006" key="3">
    <source>
        <dbReference type="Google" id="ProtNLM"/>
    </source>
</evidence>
<accession>A0AAD6XA30</accession>
<comment type="caution">
    <text evidence="1">The sequence shown here is derived from an EMBL/GenBank/DDBJ whole genome shotgun (WGS) entry which is preliminary data.</text>
</comment>
<keyword evidence="2" id="KW-1185">Reference proteome</keyword>
<organism evidence="1 2">
    <name type="scientific">Mycena alexandri</name>
    <dbReference type="NCBI Taxonomy" id="1745969"/>
    <lineage>
        <taxon>Eukaryota</taxon>
        <taxon>Fungi</taxon>
        <taxon>Dikarya</taxon>
        <taxon>Basidiomycota</taxon>
        <taxon>Agaricomycotina</taxon>
        <taxon>Agaricomycetes</taxon>
        <taxon>Agaricomycetidae</taxon>
        <taxon>Agaricales</taxon>
        <taxon>Marasmiineae</taxon>
        <taxon>Mycenaceae</taxon>
        <taxon>Mycena</taxon>
    </lineage>
</organism>
<evidence type="ECO:0000313" key="2">
    <source>
        <dbReference type="Proteomes" id="UP001218188"/>
    </source>
</evidence>
<proteinExistence type="predicted"/>
<protein>
    <recommendedName>
        <fullName evidence="3">F-box domain-containing protein</fullName>
    </recommendedName>
</protein>
<sequence length="452" mass="51379">METRRRALQTRLDYPVLTLPPEITSEIFLHCLPETRELDVVNPREAPLLLTHVCRAWRQIASSLPALWTTFQVMNVVDFPRLFRIAEIWFTHSRQCPISVKVYGSLRLVNNFAGLRETFRQHSGRMHSLDLQVSVENLEKMNSDGLDFGLLQKLSLRLFDADVDDDDPITMFGNVPLLRELLMSEAPPSFVPLPWQQLTKFTGEIFTPAQSMEALHLMPNLVDCAFSVFRDDEGDLKVFTHTKIQHFSIFGSMDMLGTSADSAQLIALITLPVLRTLEIHDVDDFEGTPLDSMLASFLSRSKPPLHKISVRRFSADNGRPPLPLTPSFTNLGITHLEIWQPSDFFLQPFFKSFASDPRILPKLQNLSLPGCRDENGEMTVYEILELAATPITERRNLTQCARLESFRVVEEAGGIDCSFPLPQYLEEHLLSFRNLKAAGMEIYLGSEEKSFV</sequence>
<gene>
    <name evidence="1" type="ORF">C8F04DRAFT_595623</name>
</gene>